<reference evidence="2" key="1">
    <citation type="submission" date="2023-01" db="EMBL/GenBank/DDBJ databases">
        <title>Key to firefly adult light organ development and bioluminescence: homeobox transcription factors regulate luciferase expression and transportation to peroxisome.</title>
        <authorList>
            <person name="Fu X."/>
        </authorList>
    </citation>
    <scope>NUCLEOTIDE SEQUENCE [LARGE SCALE GENOMIC DNA]</scope>
</reference>
<dbReference type="PANTHER" id="PTHR33053:SF24">
    <property type="entry name" value="TRANSPOSASE DOMAIN-CONTAINING PROTEIN"/>
    <property type="match status" value="1"/>
</dbReference>
<dbReference type="EMBL" id="JARPUR010000004">
    <property type="protein sequence ID" value="KAK4877663.1"/>
    <property type="molecule type" value="Genomic_DNA"/>
</dbReference>
<proteinExistence type="predicted"/>
<keyword evidence="2" id="KW-1185">Reference proteome</keyword>
<organism evidence="1 2">
    <name type="scientific">Aquatica leii</name>
    <dbReference type="NCBI Taxonomy" id="1421715"/>
    <lineage>
        <taxon>Eukaryota</taxon>
        <taxon>Metazoa</taxon>
        <taxon>Ecdysozoa</taxon>
        <taxon>Arthropoda</taxon>
        <taxon>Hexapoda</taxon>
        <taxon>Insecta</taxon>
        <taxon>Pterygota</taxon>
        <taxon>Neoptera</taxon>
        <taxon>Endopterygota</taxon>
        <taxon>Coleoptera</taxon>
        <taxon>Polyphaga</taxon>
        <taxon>Elateriformia</taxon>
        <taxon>Elateroidea</taxon>
        <taxon>Lampyridae</taxon>
        <taxon>Luciolinae</taxon>
        <taxon>Aquatica</taxon>
    </lineage>
</organism>
<gene>
    <name evidence="1" type="ORF">RN001_010169</name>
</gene>
<evidence type="ECO:0008006" key="3">
    <source>
        <dbReference type="Google" id="ProtNLM"/>
    </source>
</evidence>
<comment type="caution">
    <text evidence="1">The sequence shown here is derived from an EMBL/GenBank/DDBJ whole genome shotgun (WGS) entry which is preliminary data.</text>
</comment>
<dbReference type="PANTHER" id="PTHR33053">
    <property type="entry name" value="PROTEIN, PUTATIVE-RELATED"/>
    <property type="match status" value="1"/>
</dbReference>
<name>A0AAN7SN71_9COLE</name>
<evidence type="ECO:0000313" key="2">
    <source>
        <dbReference type="Proteomes" id="UP001353858"/>
    </source>
</evidence>
<accession>A0AAN7SN71</accession>
<protein>
    <recommendedName>
        <fullName evidence="3">Transposase domain-containing protein</fullName>
    </recommendedName>
</protein>
<evidence type="ECO:0000313" key="1">
    <source>
        <dbReference type="EMBL" id="KAK4877663.1"/>
    </source>
</evidence>
<sequence length="674" mass="77883">MIRRKNTVCKRQFNRRVLAKLNTVVNEIHNKPRQNKTTCHELNDEYNVETCSRSTQNVNVIPFNDVINNSGNEINFAYLNKQTNNSESDNDLRSALAVWASTKHVSQSVVTDILRLLHPYHPELPLNCRTLLKTPTNFVEKEMETGTYCHIGLKVGLFNILYFKQTYLNFLDRYIELSFNIDGLPLFHSSNTQVWPILCLVKHIKTTPFVVGLFCGTTKPKPLNIFLEDFIDEVSDLLKNGYLFKGILFHIKIHSFVCDAPARAYIKCVKSHGGYSSCDKCIEAGEYHGRIVYPGTTATLRTNESFRLQHDEDHHLKESPLCNLNINMITDFPVEYMHAVCLGVTKKLLNNWVSGSLRTRLNHRLCLQISNRLELLKSYIPLEFNRKPRSLSELARWKATEFRTFLLYVGLVVLEDIVDISIYEHFLLFHTAITILLSTRHISDVGIDTAANLLEVFIHHSKKIYGIEFIAYNVHVLCHLHTDVKKFGPLDNFSSFPFENYLGQLKKLVRSPVNPLAQIFRRLKEKEFCSSTNDNLFDENDPQHYWEHSRGPLIGLSIYKQFEKIVFKSCSFCTNKYSSSDSYFISKDNKVVQIENIVTNSQNITQIIGREFLEYNDYYTYPIESSLLNIFEIKNIASFLHVWCITDIMAKCLVMPTKRAEANLVCFPLVHSLD</sequence>
<dbReference type="AlphaFoldDB" id="A0AAN7SN71"/>
<dbReference type="Proteomes" id="UP001353858">
    <property type="component" value="Unassembled WGS sequence"/>
</dbReference>